<dbReference type="PANTHER" id="PTHR48010:SF5">
    <property type="entry name" value="PROTEIN TOO MANY MOUTHS"/>
    <property type="match status" value="1"/>
</dbReference>
<evidence type="ECO:0000313" key="3">
    <source>
        <dbReference type="Proteomes" id="UP001596415"/>
    </source>
</evidence>
<reference evidence="3" key="1">
    <citation type="journal article" date="2019" name="Int. J. Syst. Evol. Microbiol.">
        <title>The Global Catalogue of Microorganisms (GCM) 10K type strain sequencing project: providing services to taxonomists for standard genome sequencing and annotation.</title>
        <authorList>
            <consortium name="The Broad Institute Genomics Platform"/>
            <consortium name="The Broad Institute Genome Sequencing Center for Infectious Disease"/>
            <person name="Wu L."/>
            <person name="Ma J."/>
        </authorList>
    </citation>
    <scope>NUCLEOTIDE SEQUENCE [LARGE SCALE GENOMIC DNA]</scope>
    <source>
        <strain evidence="3">CGMCC 1.16306</strain>
    </source>
</reference>
<dbReference type="InterPro" id="IPR001611">
    <property type="entry name" value="Leu-rich_rpt"/>
</dbReference>
<feature type="signal peptide" evidence="1">
    <location>
        <begin position="1"/>
        <end position="19"/>
    </location>
</feature>
<gene>
    <name evidence="2" type="ORF">ACFQO1_07135</name>
</gene>
<comment type="caution">
    <text evidence="2">The sequence shown here is derived from an EMBL/GenBank/DDBJ whole genome shotgun (WGS) entry which is preliminary data.</text>
</comment>
<sequence>MKKILLTPVLLLVTLSLFAEVSNSEKQALVDLYIATNGENWTNTWDLNEAVSTWHGVTVTNDKVTGISLLFNNMHGELPVSLGSLTHLTKLELSFNQLSGQIPASLGNITGLKILAFNGNNLEGFIPESLGNIATLEELHLSSNQLTGVIPQTIGNLTNLTVLNVFDNNLKGAIPANLVFNQNLKQLIIAENNIEQSDAFAGILLFEGSKNPQFKKPVITPVSKTVIAIETNDDEN</sequence>
<evidence type="ECO:0000313" key="2">
    <source>
        <dbReference type="EMBL" id="MFC7357455.1"/>
    </source>
</evidence>
<name>A0ABW2MUA9_9FLAO</name>
<dbReference type="EMBL" id="JBHTBN010000003">
    <property type="protein sequence ID" value="MFC7357455.1"/>
    <property type="molecule type" value="Genomic_DNA"/>
</dbReference>
<evidence type="ECO:0000256" key="1">
    <source>
        <dbReference type="SAM" id="SignalP"/>
    </source>
</evidence>
<dbReference type="PRINTS" id="PR00019">
    <property type="entry name" value="LEURICHRPT"/>
</dbReference>
<protein>
    <submittedName>
        <fullName evidence="2">Leucine-rich repeat domain-containing protein</fullName>
    </submittedName>
</protein>
<dbReference type="RefSeq" id="WP_380217301.1">
    <property type="nucleotide sequence ID" value="NZ_JBHTBN010000003.1"/>
</dbReference>
<keyword evidence="1" id="KW-0732">Signal</keyword>
<dbReference type="Pfam" id="PF13855">
    <property type="entry name" value="LRR_8"/>
    <property type="match status" value="1"/>
</dbReference>
<dbReference type="Gene3D" id="3.80.10.10">
    <property type="entry name" value="Ribonuclease Inhibitor"/>
    <property type="match status" value="1"/>
</dbReference>
<organism evidence="2 3">
    <name type="scientific">Jejudonia soesokkakensis</name>
    <dbReference type="NCBI Taxonomy" id="1323432"/>
    <lineage>
        <taxon>Bacteria</taxon>
        <taxon>Pseudomonadati</taxon>
        <taxon>Bacteroidota</taxon>
        <taxon>Flavobacteriia</taxon>
        <taxon>Flavobacteriales</taxon>
        <taxon>Flavobacteriaceae</taxon>
        <taxon>Jejudonia</taxon>
    </lineage>
</organism>
<dbReference type="InterPro" id="IPR032675">
    <property type="entry name" value="LRR_dom_sf"/>
</dbReference>
<dbReference type="Pfam" id="PF00560">
    <property type="entry name" value="LRR_1"/>
    <property type="match status" value="1"/>
</dbReference>
<dbReference type="InterPro" id="IPR050994">
    <property type="entry name" value="At_inactive_RLKs"/>
</dbReference>
<keyword evidence="3" id="KW-1185">Reference proteome</keyword>
<proteinExistence type="predicted"/>
<feature type="chain" id="PRO_5045299718" evidence="1">
    <location>
        <begin position="20"/>
        <end position="236"/>
    </location>
</feature>
<accession>A0ABW2MUA9</accession>
<dbReference type="Proteomes" id="UP001596415">
    <property type="component" value="Unassembled WGS sequence"/>
</dbReference>
<dbReference type="PANTHER" id="PTHR48010">
    <property type="entry name" value="OS05G0588300 PROTEIN"/>
    <property type="match status" value="1"/>
</dbReference>
<dbReference type="SUPFAM" id="SSF52058">
    <property type="entry name" value="L domain-like"/>
    <property type="match status" value="1"/>
</dbReference>